<dbReference type="PIRSF" id="PIRSF000349">
    <property type="entry name" value="SODismutase"/>
    <property type="match status" value="1"/>
</dbReference>
<reference evidence="8 9" key="1">
    <citation type="submission" date="2024-06" db="EMBL/GenBank/DDBJ databases">
        <authorList>
            <person name="Kraege A."/>
            <person name="Thomma B."/>
        </authorList>
    </citation>
    <scope>NUCLEOTIDE SEQUENCE [LARGE SCALE GENOMIC DNA]</scope>
</reference>
<comment type="caution">
    <text evidence="8">The sequence shown here is derived from an EMBL/GenBank/DDBJ whole genome shotgun (WGS) entry which is preliminary data.</text>
</comment>
<feature type="domain" description="Manganese/iron superoxide dismutase C-terminal" evidence="7">
    <location>
        <begin position="143"/>
        <end position="245"/>
    </location>
</feature>
<evidence type="ECO:0000256" key="5">
    <source>
        <dbReference type="SAM" id="SignalP"/>
    </source>
</evidence>
<keyword evidence="3" id="KW-0479">Metal-binding</keyword>
<dbReference type="InterPro" id="IPR036324">
    <property type="entry name" value="Mn/Fe_SOD_N_sf"/>
</dbReference>
<organism evidence="8 9">
    <name type="scientific">Coccomyxa viridis</name>
    <dbReference type="NCBI Taxonomy" id="1274662"/>
    <lineage>
        <taxon>Eukaryota</taxon>
        <taxon>Viridiplantae</taxon>
        <taxon>Chlorophyta</taxon>
        <taxon>core chlorophytes</taxon>
        <taxon>Trebouxiophyceae</taxon>
        <taxon>Trebouxiophyceae incertae sedis</taxon>
        <taxon>Coccomyxaceae</taxon>
        <taxon>Coccomyxa</taxon>
    </lineage>
</organism>
<dbReference type="InterPro" id="IPR019831">
    <property type="entry name" value="Mn/Fe_SOD_N"/>
</dbReference>
<gene>
    <name evidence="8" type="primary">g6976</name>
    <name evidence="8" type="ORF">VP750_LOCUS5968</name>
</gene>
<dbReference type="PRINTS" id="PR01703">
    <property type="entry name" value="MNSODISMTASE"/>
</dbReference>
<evidence type="ECO:0000256" key="1">
    <source>
        <dbReference type="ARBA" id="ARBA00008714"/>
    </source>
</evidence>
<evidence type="ECO:0000259" key="7">
    <source>
        <dbReference type="Pfam" id="PF02777"/>
    </source>
</evidence>
<accession>A0ABP1FZ20</accession>
<evidence type="ECO:0000256" key="3">
    <source>
        <dbReference type="ARBA" id="ARBA00022723"/>
    </source>
</evidence>
<dbReference type="InterPro" id="IPR001189">
    <property type="entry name" value="Mn/Fe_SOD"/>
</dbReference>
<dbReference type="EC" id="1.15.1.1" evidence="2"/>
<dbReference type="SUPFAM" id="SSF54719">
    <property type="entry name" value="Fe,Mn superoxide dismutase (SOD), C-terminal domain"/>
    <property type="match status" value="1"/>
</dbReference>
<proteinExistence type="inferred from homology"/>
<keyword evidence="9" id="KW-1185">Reference proteome</keyword>
<evidence type="ECO:0000256" key="2">
    <source>
        <dbReference type="ARBA" id="ARBA00012682"/>
    </source>
</evidence>
<dbReference type="Gene3D" id="3.55.40.20">
    <property type="entry name" value="Iron/manganese superoxide dismutase, C-terminal domain"/>
    <property type="match status" value="1"/>
</dbReference>
<dbReference type="Pfam" id="PF00081">
    <property type="entry name" value="Sod_Fe_N"/>
    <property type="match status" value="1"/>
</dbReference>
<evidence type="ECO:0000256" key="4">
    <source>
        <dbReference type="ARBA" id="ARBA00023002"/>
    </source>
</evidence>
<evidence type="ECO:0000313" key="9">
    <source>
        <dbReference type="Proteomes" id="UP001497392"/>
    </source>
</evidence>
<dbReference type="Proteomes" id="UP001497392">
    <property type="component" value="Unassembled WGS sequence"/>
</dbReference>
<keyword evidence="4" id="KW-0560">Oxidoreductase</keyword>
<dbReference type="PROSITE" id="PS00088">
    <property type="entry name" value="SOD_MN"/>
    <property type="match status" value="1"/>
</dbReference>
<feature type="domain" description="Manganese/iron superoxide dismutase N-terminal" evidence="6">
    <location>
        <begin position="40"/>
        <end position="125"/>
    </location>
</feature>
<dbReference type="PANTHER" id="PTHR43595:SF2">
    <property type="entry name" value="SMALL RIBOSOMAL SUBUNIT PROTEIN MS42"/>
    <property type="match status" value="1"/>
</dbReference>
<evidence type="ECO:0000259" key="6">
    <source>
        <dbReference type="Pfam" id="PF00081"/>
    </source>
</evidence>
<feature type="signal peptide" evidence="5">
    <location>
        <begin position="1"/>
        <end position="22"/>
    </location>
</feature>
<comment type="similarity">
    <text evidence="1">Belongs to the iron/manganese superoxide dismutase family.</text>
</comment>
<feature type="chain" id="PRO_5045278616" description="superoxide dismutase" evidence="5">
    <location>
        <begin position="23"/>
        <end position="264"/>
    </location>
</feature>
<dbReference type="SUPFAM" id="SSF46609">
    <property type="entry name" value="Fe,Mn superoxide dismutase (SOD), N-terminal domain"/>
    <property type="match status" value="1"/>
</dbReference>
<dbReference type="EMBL" id="CAXHTA020000010">
    <property type="protein sequence ID" value="CAL5224309.1"/>
    <property type="molecule type" value="Genomic_DNA"/>
</dbReference>
<dbReference type="InterPro" id="IPR019833">
    <property type="entry name" value="Mn/Fe_SOD_BS"/>
</dbReference>
<dbReference type="Gene3D" id="1.10.287.990">
    <property type="entry name" value="Fe,Mn superoxide dismutase (SOD) domain"/>
    <property type="match status" value="1"/>
</dbReference>
<protein>
    <recommendedName>
        <fullName evidence="2">superoxide dismutase</fullName>
        <ecNumber evidence="2">1.15.1.1</ecNumber>
    </recommendedName>
</protein>
<name>A0ABP1FZ20_9CHLO</name>
<dbReference type="PANTHER" id="PTHR43595">
    <property type="entry name" value="37S RIBOSOMAL PROTEIN S26, MITOCHONDRIAL"/>
    <property type="match status" value="1"/>
</dbReference>
<evidence type="ECO:0000313" key="8">
    <source>
        <dbReference type="EMBL" id="CAL5224309.1"/>
    </source>
</evidence>
<dbReference type="Pfam" id="PF02777">
    <property type="entry name" value="Sod_Fe_C"/>
    <property type="match status" value="1"/>
</dbReference>
<dbReference type="InterPro" id="IPR019832">
    <property type="entry name" value="Mn/Fe_SOD_C"/>
</dbReference>
<dbReference type="InterPro" id="IPR036314">
    <property type="entry name" value="SOD_C_sf"/>
</dbReference>
<sequence length="264" mass="28894">MMMKVFVAAALAVATLAASVQGQAPAPSPAGLPKYPLMQPALPYPYSAQEPLIDNTTQMLHWSKHLATYYENVNKAIMPFPALQVLTVEQMMPAAGTSAVPMNISKAVRNNAGGVYNHLLFFKILMPATAATNASNNSMLPQQVGQAINQTFGNYTVFKKNFTEAALSVFGSGWAWLTVAKNGSLAIETTPNQDNPLMVGAGYSGNQPILGIDVWEHAYYLKRQNRRPEYIMAWWYVVNWPQVNMNYMAATSGNKTMITSYASS</sequence>
<keyword evidence="5" id="KW-0732">Signal</keyword>